<gene>
    <name evidence="2" type="ORF">ACFOYW_14195</name>
</gene>
<evidence type="ECO:0000313" key="2">
    <source>
        <dbReference type="EMBL" id="MFC4244524.1"/>
    </source>
</evidence>
<organism evidence="2 3">
    <name type="scientific">Gryllotalpicola reticulitermitis</name>
    <dbReference type="NCBI Taxonomy" id="1184153"/>
    <lineage>
        <taxon>Bacteria</taxon>
        <taxon>Bacillati</taxon>
        <taxon>Actinomycetota</taxon>
        <taxon>Actinomycetes</taxon>
        <taxon>Micrococcales</taxon>
        <taxon>Microbacteriaceae</taxon>
        <taxon>Gryllotalpicola</taxon>
    </lineage>
</organism>
<sequence length="169" mass="17750">MSQDDELVSPPRDEAIRTMLMDTVDADPTVRRQRKRRRTLVFGSIGVLVAASVGIGAGLVVHAQGVTNTSVVHCLSSAHRGLGGKYPDASASLASTSGVSRADDAIGLCQDMWRQGVFEPGYNPTSSNNRFGTVPSQLTVCVMKDGSAAVVPGDERDICQGIGLAPLKP</sequence>
<keyword evidence="1" id="KW-0812">Transmembrane</keyword>
<keyword evidence="3" id="KW-1185">Reference proteome</keyword>
<reference evidence="3" key="1">
    <citation type="journal article" date="2019" name="Int. J. Syst. Evol. Microbiol.">
        <title>The Global Catalogue of Microorganisms (GCM) 10K type strain sequencing project: providing services to taxonomists for standard genome sequencing and annotation.</title>
        <authorList>
            <consortium name="The Broad Institute Genomics Platform"/>
            <consortium name="The Broad Institute Genome Sequencing Center for Infectious Disease"/>
            <person name="Wu L."/>
            <person name="Ma J."/>
        </authorList>
    </citation>
    <scope>NUCLEOTIDE SEQUENCE [LARGE SCALE GENOMIC DNA]</scope>
    <source>
        <strain evidence="3">CGMCC 1.10363</strain>
    </source>
</reference>
<dbReference type="RefSeq" id="WP_390230194.1">
    <property type="nucleotide sequence ID" value="NZ_JBHSCN010000006.1"/>
</dbReference>
<keyword evidence="1" id="KW-0472">Membrane</keyword>
<proteinExistence type="predicted"/>
<evidence type="ECO:0000256" key="1">
    <source>
        <dbReference type="SAM" id="Phobius"/>
    </source>
</evidence>
<protein>
    <recommendedName>
        <fullName evidence="4">Septum formation-related domain-containing protein</fullName>
    </recommendedName>
</protein>
<dbReference type="Proteomes" id="UP001595900">
    <property type="component" value="Unassembled WGS sequence"/>
</dbReference>
<dbReference type="EMBL" id="JBHSCN010000006">
    <property type="protein sequence ID" value="MFC4244524.1"/>
    <property type="molecule type" value="Genomic_DNA"/>
</dbReference>
<comment type="caution">
    <text evidence="2">The sequence shown here is derived from an EMBL/GenBank/DDBJ whole genome shotgun (WGS) entry which is preliminary data.</text>
</comment>
<keyword evidence="1" id="KW-1133">Transmembrane helix</keyword>
<evidence type="ECO:0000313" key="3">
    <source>
        <dbReference type="Proteomes" id="UP001595900"/>
    </source>
</evidence>
<accession>A0ABV8QB90</accession>
<name>A0ABV8QB90_9MICO</name>
<feature type="transmembrane region" description="Helical" evidence="1">
    <location>
        <begin position="40"/>
        <end position="61"/>
    </location>
</feature>
<evidence type="ECO:0008006" key="4">
    <source>
        <dbReference type="Google" id="ProtNLM"/>
    </source>
</evidence>